<gene>
    <name evidence="2" type="ORF">MNBD_PLANCTO02-1603</name>
</gene>
<feature type="domain" description="IrrE N-terminal-like" evidence="1">
    <location>
        <begin position="43"/>
        <end position="158"/>
    </location>
</feature>
<sequence length="242" mass="27873">MTLSYQQENLSYLLNEVAGDILEQGAVVAPPVNAIELAKGLQIGVIIDSQQPTRARHKQIMQQHTIFLKPDDRPERMQWAAAHELGEVFAWRVFEQLNDTEESRPHSVQREEVANLLASRILLPDKHFFLDAIELQFDLIPLKAIYTTASYELIAMRLLDEPAQKIVTICDQGAITRRRSNMKQSLPSMRPLERECWQKGMQTGKRVTYQDAGLKVCCFPVHEPHWKREILLTTPIENEDFE</sequence>
<dbReference type="AlphaFoldDB" id="A0A3B1DCB7"/>
<protein>
    <recommendedName>
        <fullName evidence="1">IrrE N-terminal-like domain-containing protein</fullName>
    </recommendedName>
</protein>
<organism evidence="2">
    <name type="scientific">hydrothermal vent metagenome</name>
    <dbReference type="NCBI Taxonomy" id="652676"/>
    <lineage>
        <taxon>unclassified sequences</taxon>
        <taxon>metagenomes</taxon>
        <taxon>ecological metagenomes</taxon>
    </lineage>
</organism>
<evidence type="ECO:0000313" key="2">
    <source>
        <dbReference type="EMBL" id="VAX39949.1"/>
    </source>
</evidence>
<name>A0A3B1DCB7_9ZZZZ</name>
<dbReference type="Gene3D" id="1.10.10.2910">
    <property type="match status" value="1"/>
</dbReference>
<proteinExistence type="predicted"/>
<dbReference type="Pfam" id="PF06114">
    <property type="entry name" value="Peptidase_M78"/>
    <property type="match status" value="1"/>
</dbReference>
<dbReference type="EMBL" id="UOGL01000388">
    <property type="protein sequence ID" value="VAX39949.1"/>
    <property type="molecule type" value="Genomic_DNA"/>
</dbReference>
<reference evidence="2" key="1">
    <citation type="submission" date="2018-06" db="EMBL/GenBank/DDBJ databases">
        <authorList>
            <person name="Zhirakovskaya E."/>
        </authorList>
    </citation>
    <scope>NUCLEOTIDE SEQUENCE</scope>
</reference>
<accession>A0A3B1DCB7</accession>
<dbReference type="InterPro" id="IPR010359">
    <property type="entry name" value="IrrE_HExxH"/>
</dbReference>
<evidence type="ECO:0000259" key="1">
    <source>
        <dbReference type="Pfam" id="PF06114"/>
    </source>
</evidence>